<accession>A0ACB9KC90</accession>
<evidence type="ECO:0000313" key="1">
    <source>
        <dbReference type="EMBL" id="KAI3829892.1"/>
    </source>
</evidence>
<name>A0ACB9KC90_9ASTR</name>
<dbReference type="EMBL" id="CM042018">
    <property type="protein sequence ID" value="KAI3829892.1"/>
    <property type="molecule type" value="Genomic_DNA"/>
</dbReference>
<gene>
    <name evidence="1" type="ORF">L1987_04023</name>
</gene>
<sequence length="143" mass="16109">MTVSPGKDKLTEEHQEPLRPIKCIESGSPAESIFAKGVVYTTSTGNGSFEDGCFKSRSSLSKCVISGKVFRLCYVSKLLRRTSQLYAKATDNARRLFDRALNWKSICWLNTSWCLIKKKHLQYKQAEKGRVSASETRLKNQPG</sequence>
<organism evidence="1 2">
    <name type="scientific">Smallanthus sonchifolius</name>
    <dbReference type="NCBI Taxonomy" id="185202"/>
    <lineage>
        <taxon>Eukaryota</taxon>
        <taxon>Viridiplantae</taxon>
        <taxon>Streptophyta</taxon>
        <taxon>Embryophyta</taxon>
        <taxon>Tracheophyta</taxon>
        <taxon>Spermatophyta</taxon>
        <taxon>Magnoliopsida</taxon>
        <taxon>eudicotyledons</taxon>
        <taxon>Gunneridae</taxon>
        <taxon>Pentapetalae</taxon>
        <taxon>asterids</taxon>
        <taxon>campanulids</taxon>
        <taxon>Asterales</taxon>
        <taxon>Asteraceae</taxon>
        <taxon>Asteroideae</taxon>
        <taxon>Heliantheae alliance</taxon>
        <taxon>Millerieae</taxon>
        <taxon>Smallanthus</taxon>
    </lineage>
</organism>
<evidence type="ECO:0000313" key="2">
    <source>
        <dbReference type="Proteomes" id="UP001056120"/>
    </source>
</evidence>
<reference evidence="1 2" key="2">
    <citation type="journal article" date="2022" name="Mol. Ecol. Resour.">
        <title>The genomes of chicory, endive, great burdock and yacon provide insights into Asteraceae paleo-polyploidization history and plant inulin production.</title>
        <authorList>
            <person name="Fan W."/>
            <person name="Wang S."/>
            <person name="Wang H."/>
            <person name="Wang A."/>
            <person name="Jiang F."/>
            <person name="Liu H."/>
            <person name="Zhao H."/>
            <person name="Xu D."/>
            <person name="Zhang Y."/>
        </authorList>
    </citation>
    <scope>NUCLEOTIDE SEQUENCE [LARGE SCALE GENOMIC DNA]</scope>
    <source>
        <strain evidence="2">cv. Yunnan</strain>
        <tissue evidence="1">Leaves</tissue>
    </source>
</reference>
<proteinExistence type="predicted"/>
<comment type="caution">
    <text evidence="1">The sequence shown here is derived from an EMBL/GenBank/DDBJ whole genome shotgun (WGS) entry which is preliminary data.</text>
</comment>
<reference evidence="2" key="1">
    <citation type="journal article" date="2022" name="Mol. Ecol. Resour.">
        <title>The genomes of chicory, endive, great burdock and yacon provide insights into Asteraceae palaeo-polyploidization history and plant inulin production.</title>
        <authorList>
            <person name="Fan W."/>
            <person name="Wang S."/>
            <person name="Wang H."/>
            <person name="Wang A."/>
            <person name="Jiang F."/>
            <person name="Liu H."/>
            <person name="Zhao H."/>
            <person name="Xu D."/>
            <person name="Zhang Y."/>
        </authorList>
    </citation>
    <scope>NUCLEOTIDE SEQUENCE [LARGE SCALE GENOMIC DNA]</scope>
    <source>
        <strain evidence="2">cv. Yunnan</strain>
    </source>
</reference>
<keyword evidence="2" id="KW-1185">Reference proteome</keyword>
<protein>
    <submittedName>
        <fullName evidence="1">Uncharacterized protein</fullName>
    </submittedName>
</protein>
<dbReference type="Proteomes" id="UP001056120">
    <property type="component" value="Linkage Group LG01"/>
</dbReference>